<name>A0ABX2D381_9CYAN</name>
<feature type="domain" description="Transposase DDE" evidence="1">
    <location>
        <begin position="60"/>
        <end position="124"/>
    </location>
</feature>
<gene>
    <name evidence="2" type="ORF">E5S67_04877</name>
</gene>
<evidence type="ECO:0000313" key="2">
    <source>
        <dbReference type="EMBL" id="NQE37109.1"/>
    </source>
</evidence>
<evidence type="ECO:0000313" key="3">
    <source>
        <dbReference type="Proteomes" id="UP000702425"/>
    </source>
</evidence>
<dbReference type="Pfam" id="PF13612">
    <property type="entry name" value="DDE_Tnp_1_3"/>
    <property type="match status" value="1"/>
</dbReference>
<protein>
    <recommendedName>
        <fullName evidence="1">Transposase DDE domain-containing protein</fullName>
    </recommendedName>
</protein>
<proteinExistence type="predicted"/>
<dbReference type="Proteomes" id="UP000702425">
    <property type="component" value="Unassembled WGS sequence"/>
</dbReference>
<dbReference type="InterPro" id="IPR025668">
    <property type="entry name" value="Tnp_DDE_dom"/>
</dbReference>
<keyword evidence="3" id="KW-1185">Reference proteome</keyword>
<reference evidence="2 3" key="1">
    <citation type="journal article" date="2020" name="Sci. Rep.">
        <title>A novel cyanobacterial geosmin producer, revising GeoA distribution and dispersion patterns in Bacteria.</title>
        <authorList>
            <person name="Churro C."/>
            <person name="Semedo-Aguiar A.P."/>
            <person name="Silva A.D."/>
            <person name="Pereira-Leal J.B."/>
            <person name="Leite R.B."/>
        </authorList>
    </citation>
    <scope>NUCLEOTIDE SEQUENCE [LARGE SCALE GENOMIC DNA]</scope>
    <source>
        <strain evidence="2 3">IPMA8</strain>
    </source>
</reference>
<sequence>MTILIAFHQSCDRNFKTYYQQKVQTEWADAFPPGVSYHRFIEWLPGTLVPMCAYLRSCFGKCSGISFMDSTCIKVCHNRRISQHKVFADLGSRGKTSVDWFFGFLLHLVVNDARRVAQDRIDSGEYR</sequence>
<accession>A0ABX2D381</accession>
<dbReference type="RefSeq" id="WP_281363573.1">
    <property type="nucleotide sequence ID" value="NZ_CAWPPK010000017.1"/>
</dbReference>
<evidence type="ECO:0000259" key="1">
    <source>
        <dbReference type="Pfam" id="PF13612"/>
    </source>
</evidence>
<organism evidence="2 3">
    <name type="scientific">Microcoleus asticus IPMA8</name>
    <dbReference type="NCBI Taxonomy" id="2563858"/>
    <lineage>
        <taxon>Bacteria</taxon>
        <taxon>Bacillati</taxon>
        <taxon>Cyanobacteriota</taxon>
        <taxon>Cyanophyceae</taxon>
        <taxon>Oscillatoriophycideae</taxon>
        <taxon>Oscillatoriales</taxon>
        <taxon>Microcoleaceae</taxon>
        <taxon>Microcoleus</taxon>
        <taxon>Microcoleus asticus</taxon>
    </lineage>
</organism>
<comment type="caution">
    <text evidence="2">The sequence shown here is derived from an EMBL/GenBank/DDBJ whole genome shotgun (WGS) entry which is preliminary data.</text>
</comment>
<dbReference type="EMBL" id="SRRZ01000113">
    <property type="protein sequence ID" value="NQE37109.1"/>
    <property type="molecule type" value="Genomic_DNA"/>
</dbReference>